<feature type="domain" description="Methyltransferase type 11" evidence="1">
    <location>
        <begin position="75"/>
        <end position="174"/>
    </location>
</feature>
<evidence type="ECO:0000313" key="2">
    <source>
        <dbReference type="EMBL" id="MFD2614062.1"/>
    </source>
</evidence>
<protein>
    <submittedName>
        <fullName evidence="2">Class I SAM-dependent methyltransferase</fullName>
        <ecNumber evidence="2">2.1.1.222</ecNumber>
        <ecNumber evidence="2">2.1.1.64</ecNumber>
    </submittedName>
</protein>
<keyword evidence="3" id="KW-1185">Reference proteome</keyword>
<dbReference type="EMBL" id="JBHUME010000010">
    <property type="protein sequence ID" value="MFD2614062.1"/>
    <property type="molecule type" value="Genomic_DNA"/>
</dbReference>
<proteinExistence type="predicted"/>
<organism evidence="2 3">
    <name type="scientific">Paenibacillus gansuensis</name>
    <dbReference type="NCBI Taxonomy" id="306542"/>
    <lineage>
        <taxon>Bacteria</taxon>
        <taxon>Bacillati</taxon>
        <taxon>Bacillota</taxon>
        <taxon>Bacilli</taxon>
        <taxon>Bacillales</taxon>
        <taxon>Paenibacillaceae</taxon>
        <taxon>Paenibacillus</taxon>
    </lineage>
</organism>
<dbReference type="GO" id="GO:0102208">
    <property type="term" value="F:2-polyprenyl-6-hydroxyphenol methylase activity"/>
    <property type="evidence" value="ECO:0007669"/>
    <property type="project" value="UniProtKB-EC"/>
</dbReference>
<dbReference type="EC" id="2.1.1.222" evidence="2"/>
<gene>
    <name evidence="2" type="ORF">ACFSUF_16775</name>
</gene>
<evidence type="ECO:0000313" key="3">
    <source>
        <dbReference type="Proteomes" id="UP001597541"/>
    </source>
</evidence>
<dbReference type="SUPFAM" id="SSF53335">
    <property type="entry name" value="S-adenosyl-L-methionine-dependent methyltransferases"/>
    <property type="match status" value="1"/>
</dbReference>
<dbReference type="Proteomes" id="UP001597541">
    <property type="component" value="Unassembled WGS sequence"/>
</dbReference>
<dbReference type="InterPro" id="IPR029063">
    <property type="entry name" value="SAM-dependent_MTases_sf"/>
</dbReference>
<accession>A0ABW5PI81</accession>
<dbReference type="EC" id="2.1.1.64" evidence="2"/>
<keyword evidence="2" id="KW-0489">Methyltransferase</keyword>
<dbReference type="GO" id="GO:0061542">
    <property type="term" value="F:3-demethylubiquinol 3-O-methyltransferase activity"/>
    <property type="evidence" value="ECO:0007669"/>
    <property type="project" value="UniProtKB-EC"/>
</dbReference>
<dbReference type="RefSeq" id="WP_377604525.1">
    <property type="nucleotide sequence ID" value="NZ_JBHUME010000010.1"/>
</dbReference>
<comment type="caution">
    <text evidence="2">The sequence shown here is derived from an EMBL/GenBank/DDBJ whole genome shotgun (WGS) entry which is preliminary data.</text>
</comment>
<keyword evidence="2" id="KW-0808">Transferase</keyword>
<dbReference type="GO" id="GO:0032259">
    <property type="term" value="P:methylation"/>
    <property type="evidence" value="ECO:0007669"/>
    <property type="project" value="UniProtKB-KW"/>
</dbReference>
<sequence>MFEQLGNVKINLSYFTGENNYSDGPIEDELLEIVQSKNEINVLKHDHRWPVLYHLSPTRENLLEWFEFNKDSSVLEIGAGCGALTGILCQRARRVTCVELSHKRSLINATRNNYSNLEIIVGNLNDISFHEKFDYITLIGVLEYAGKFTVGDRPYHDFLEKIRSLLKPGGTLILAIENRLGIKYWAGANEDHTNVIFDGIEGYPNDLGVKTFTKKELSDLMENTGFSKLQFYYPFPDYKLPTQVFAEGHIPAKLQMPENAPNYDSERIVLFNEKLAIQNLVNGGMAEEFANSFLVICEN</sequence>
<evidence type="ECO:0000259" key="1">
    <source>
        <dbReference type="Pfam" id="PF08241"/>
    </source>
</evidence>
<dbReference type="Gene3D" id="3.40.50.150">
    <property type="entry name" value="Vaccinia Virus protein VP39"/>
    <property type="match status" value="1"/>
</dbReference>
<dbReference type="Pfam" id="PF08241">
    <property type="entry name" value="Methyltransf_11"/>
    <property type="match status" value="1"/>
</dbReference>
<dbReference type="InterPro" id="IPR013216">
    <property type="entry name" value="Methyltransf_11"/>
</dbReference>
<reference evidence="3" key="1">
    <citation type="journal article" date="2019" name="Int. J. Syst. Evol. Microbiol.">
        <title>The Global Catalogue of Microorganisms (GCM) 10K type strain sequencing project: providing services to taxonomists for standard genome sequencing and annotation.</title>
        <authorList>
            <consortium name="The Broad Institute Genomics Platform"/>
            <consortium name="The Broad Institute Genome Sequencing Center for Infectious Disease"/>
            <person name="Wu L."/>
            <person name="Ma J."/>
        </authorList>
    </citation>
    <scope>NUCLEOTIDE SEQUENCE [LARGE SCALE GENOMIC DNA]</scope>
    <source>
        <strain evidence="3">KCTC 3950</strain>
    </source>
</reference>
<dbReference type="PANTHER" id="PTHR43861">
    <property type="entry name" value="TRANS-ACONITATE 2-METHYLTRANSFERASE-RELATED"/>
    <property type="match status" value="1"/>
</dbReference>
<dbReference type="CDD" id="cd02440">
    <property type="entry name" value="AdoMet_MTases"/>
    <property type="match status" value="1"/>
</dbReference>
<name>A0ABW5PI81_9BACL</name>